<dbReference type="EMBL" id="BAIV01000014">
    <property type="protein sequence ID" value="GAE84155.1"/>
    <property type="molecule type" value="Genomic_DNA"/>
</dbReference>
<dbReference type="Proteomes" id="UP000019131">
    <property type="component" value="Unassembled WGS sequence"/>
</dbReference>
<comment type="caution">
    <text evidence="1">The sequence shown here is derived from an EMBL/GenBank/DDBJ whole genome shotgun (WGS) entry which is preliminary data.</text>
</comment>
<evidence type="ECO:0000313" key="2">
    <source>
        <dbReference type="Proteomes" id="UP000019131"/>
    </source>
</evidence>
<name>W4USG2_9BACE</name>
<proteinExistence type="predicted"/>
<accession>W4USG2</accession>
<sequence length="68" mass="7943">MLFLQNIITSENEKEMQEMNVTKSKRMSSKVLTQMCQVLCPIEPLLLKEILMMGKENKNIIWSFCNSC</sequence>
<dbReference type="AlphaFoldDB" id="W4USG2"/>
<keyword evidence="2" id="KW-1185">Reference proteome</keyword>
<evidence type="ECO:0000313" key="1">
    <source>
        <dbReference type="EMBL" id="GAE84155.1"/>
    </source>
</evidence>
<reference evidence="1 2" key="1">
    <citation type="journal article" date="2014" name="Genome Announc.">
        <title>Draft Genome Sequence of Bacteroides reticulotermitis Strain JCM 10512T, Isolated from the Gut of a Termite.</title>
        <authorList>
            <person name="Yuki M."/>
            <person name="Oshima K."/>
            <person name="Suda W."/>
            <person name="Sakamoto M."/>
            <person name="Iida T."/>
            <person name="Hattori M."/>
            <person name="Ohkuma M."/>
        </authorList>
    </citation>
    <scope>NUCLEOTIDE SEQUENCE [LARGE SCALE GENOMIC DNA]</scope>
    <source>
        <strain evidence="1 2">JCM 10512</strain>
    </source>
</reference>
<organism evidence="1 2">
    <name type="scientific">Bacteroides reticulotermitis JCM 10512</name>
    <dbReference type="NCBI Taxonomy" id="1445607"/>
    <lineage>
        <taxon>Bacteria</taxon>
        <taxon>Pseudomonadati</taxon>
        <taxon>Bacteroidota</taxon>
        <taxon>Bacteroidia</taxon>
        <taxon>Bacteroidales</taxon>
        <taxon>Bacteroidaceae</taxon>
        <taxon>Bacteroides</taxon>
    </lineage>
</organism>
<gene>
    <name evidence="1" type="ORF">JCM10512_2477</name>
</gene>
<protein>
    <submittedName>
        <fullName evidence="1">Uncharacterized protein</fullName>
    </submittedName>
</protein>